<proteinExistence type="predicted"/>
<evidence type="ECO:0000313" key="3">
    <source>
        <dbReference type="Proteomes" id="UP000269721"/>
    </source>
</evidence>
<evidence type="ECO:0000313" key="2">
    <source>
        <dbReference type="EMBL" id="RKO92224.1"/>
    </source>
</evidence>
<accession>A0A4P9WHL2</accession>
<gene>
    <name evidence="2" type="ORF">BDK51DRAFT_46918</name>
</gene>
<name>A0A4P9WHL2_9FUNG</name>
<dbReference type="AlphaFoldDB" id="A0A4P9WHL2"/>
<reference evidence="3" key="1">
    <citation type="journal article" date="2018" name="Nat. Microbiol.">
        <title>Leveraging single-cell genomics to expand the fungal tree of life.</title>
        <authorList>
            <person name="Ahrendt S.R."/>
            <person name="Quandt C.A."/>
            <person name="Ciobanu D."/>
            <person name="Clum A."/>
            <person name="Salamov A."/>
            <person name="Andreopoulos B."/>
            <person name="Cheng J.F."/>
            <person name="Woyke T."/>
            <person name="Pelin A."/>
            <person name="Henrissat B."/>
            <person name="Reynolds N.K."/>
            <person name="Benny G.L."/>
            <person name="Smith M.E."/>
            <person name="James T.Y."/>
            <person name="Grigoriev I.V."/>
        </authorList>
    </citation>
    <scope>NUCLEOTIDE SEQUENCE [LARGE SCALE GENOMIC DNA]</scope>
</reference>
<sequence length="362" mass="40737">MTGDVFGNGVRRRNLLSDSSPPPQTVRPPPNRARAQQTLQHLRKFPSALFTAVATLRAFMAGNRASSRRFAGGEQRAAIVRVLELDDVDWAQIAEDDFTEFIPHLKGLRALAVLDEPEKHRPPTVAAIATILLSCPHLVALHTPIPRLAHRWMKGEPPLESIAGFDKMVVARGVAKLKSLHLAGFESRHPRAEDLPNWDVQLEGYYYRLLDKIKDVAVPLRRVTFSPTSELCIPLDNAIRDENLDVLWRHPPLTFLRISLPQQAVCLLTEDHLEQILRARGSNLEILDLSSICFVDPAFLVHIAASVSRHKILFLESYLTLHNGRPPGSFQGERCSVHRDTHEPLPELALCRSRRQRGARFV</sequence>
<dbReference type="EMBL" id="KZ994728">
    <property type="protein sequence ID" value="RKO92224.1"/>
    <property type="molecule type" value="Genomic_DNA"/>
</dbReference>
<protein>
    <submittedName>
        <fullName evidence="2">Uncharacterized protein</fullName>
    </submittedName>
</protein>
<evidence type="ECO:0000256" key="1">
    <source>
        <dbReference type="SAM" id="MobiDB-lite"/>
    </source>
</evidence>
<organism evidence="2 3">
    <name type="scientific">Blyttiomyces helicus</name>
    <dbReference type="NCBI Taxonomy" id="388810"/>
    <lineage>
        <taxon>Eukaryota</taxon>
        <taxon>Fungi</taxon>
        <taxon>Fungi incertae sedis</taxon>
        <taxon>Chytridiomycota</taxon>
        <taxon>Chytridiomycota incertae sedis</taxon>
        <taxon>Chytridiomycetes</taxon>
        <taxon>Chytridiomycetes incertae sedis</taxon>
        <taxon>Blyttiomyces</taxon>
    </lineage>
</organism>
<dbReference type="Proteomes" id="UP000269721">
    <property type="component" value="Unassembled WGS sequence"/>
</dbReference>
<keyword evidence="3" id="KW-1185">Reference proteome</keyword>
<feature type="region of interest" description="Disordered" evidence="1">
    <location>
        <begin position="1"/>
        <end position="32"/>
    </location>
</feature>
<feature type="compositionally biased region" description="Pro residues" evidence="1">
    <location>
        <begin position="20"/>
        <end position="31"/>
    </location>
</feature>